<sequence>MSAQEKPRLLVSFDQYVPLVSAERTGALWKLAEERRQLDANLLRLPPEGGVAEHVEDSLDVLLVVVAGDGFLDGDDQELALTSGAVAWLPRGSRRGLRAGPQGLVYLTVHGRRPGMSITGAAALLRADIQEGGEAACALDRVCPECGKMRAEASAPFCGWCGERLAPEGGR</sequence>
<proteinExistence type="predicted"/>
<keyword evidence="2" id="KW-1185">Reference proteome</keyword>
<comment type="caution">
    <text evidence="1">The sequence shown here is derived from an EMBL/GenBank/DDBJ whole genome shotgun (WGS) entry which is preliminary data.</text>
</comment>
<dbReference type="CDD" id="cd02208">
    <property type="entry name" value="cupin_RmlC-like"/>
    <property type="match status" value="1"/>
</dbReference>
<dbReference type="InterPro" id="IPR011051">
    <property type="entry name" value="RmlC_Cupin_sf"/>
</dbReference>
<dbReference type="AlphaFoldDB" id="A0A0W7X851"/>
<dbReference type="Proteomes" id="UP000054804">
    <property type="component" value="Unassembled WGS sequence"/>
</dbReference>
<gene>
    <name evidence="1" type="ORF">AT728_07840</name>
</gene>
<dbReference type="RefSeq" id="WP_058847084.1">
    <property type="nucleotide sequence ID" value="NZ_LOCL01000029.1"/>
</dbReference>
<evidence type="ECO:0008006" key="3">
    <source>
        <dbReference type="Google" id="ProtNLM"/>
    </source>
</evidence>
<dbReference type="Gene3D" id="2.60.120.10">
    <property type="entry name" value="Jelly Rolls"/>
    <property type="match status" value="1"/>
</dbReference>
<dbReference type="EMBL" id="LOCL01000029">
    <property type="protein sequence ID" value="KUF18923.1"/>
    <property type="molecule type" value="Genomic_DNA"/>
</dbReference>
<evidence type="ECO:0000313" key="2">
    <source>
        <dbReference type="Proteomes" id="UP000054804"/>
    </source>
</evidence>
<dbReference type="InterPro" id="IPR014710">
    <property type="entry name" value="RmlC-like_jellyroll"/>
</dbReference>
<organism evidence="1 2">
    <name type="scientific">Streptomyces silvensis</name>
    <dbReference type="NCBI Taxonomy" id="1765722"/>
    <lineage>
        <taxon>Bacteria</taxon>
        <taxon>Bacillati</taxon>
        <taxon>Actinomycetota</taxon>
        <taxon>Actinomycetes</taxon>
        <taxon>Kitasatosporales</taxon>
        <taxon>Streptomycetaceae</taxon>
        <taxon>Streptomyces</taxon>
    </lineage>
</organism>
<dbReference type="SUPFAM" id="SSF51182">
    <property type="entry name" value="RmlC-like cupins"/>
    <property type="match status" value="1"/>
</dbReference>
<accession>A0A0W7X851</accession>
<name>A0A0W7X851_9ACTN</name>
<protein>
    <recommendedName>
        <fullName evidence="3">Cupin 2 conserved barrel domain-containing protein</fullName>
    </recommendedName>
</protein>
<evidence type="ECO:0000313" key="1">
    <source>
        <dbReference type="EMBL" id="KUF18923.1"/>
    </source>
</evidence>
<dbReference type="STRING" id="1765722.AT728_07840"/>
<reference evidence="1 2" key="1">
    <citation type="submission" date="2015-12" db="EMBL/GenBank/DDBJ databases">
        <title>Draft genome sequence of Streptomyces silvensis ATCC 53525, a producer of novel hormone antagonists.</title>
        <authorList>
            <person name="Johnston C.W."/>
            <person name="Li Y."/>
            <person name="Magarvey N.A."/>
        </authorList>
    </citation>
    <scope>NUCLEOTIDE SEQUENCE [LARGE SCALE GENOMIC DNA]</scope>
    <source>
        <strain evidence="1 2">ATCC 53525</strain>
    </source>
</reference>